<feature type="compositionally biased region" description="Basic residues" evidence="1">
    <location>
        <begin position="208"/>
        <end position="217"/>
    </location>
</feature>
<sequence>MIHCGYDIWIGDSDGRRLPEYNMQIEGDDGKTAACYIPSESGKRFVIHWKDYNMAHHTDLKICVDGVLNVRNVFRPGSGGSRVGVRTQSADSYNAFQFADLRTTAGPSFAEKVGTIEVRVVRVHSHSESVPFRRHHAAGVGAVHERSKKLGAHCVAVKPLDPHEGPFATFVFRYRPAALLQAQGIIPPPGPERVALEDEISGQASSRAHGRQTKVKVKHEPRSDARTNVSSRSFGEVIELSDDEERADRKPALRVERRPGGRPSIKCDPGDVIDLTLDD</sequence>
<dbReference type="InterPro" id="IPR057678">
    <property type="entry name" value="DUF7918"/>
</dbReference>
<keyword evidence="4" id="KW-1185">Reference proteome</keyword>
<accession>A0A060SQS5</accession>
<dbReference type="OrthoDB" id="3237202at2759"/>
<organism evidence="3 4">
    <name type="scientific">Pycnoporus cinnabarinus</name>
    <name type="common">Cinnabar-red polypore</name>
    <name type="synonym">Trametes cinnabarina</name>
    <dbReference type="NCBI Taxonomy" id="5643"/>
    <lineage>
        <taxon>Eukaryota</taxon>
        <taxon>Fungi</taxon>
        <taxon>Dikarya</taxon>
        <taxon>Basidiomycota</taxon>
        <taxon>Agaricomycotina</taxon>
        <taxon>Agaricomycetes</taxon>
        <taxon>Polyporales</taxon>
        <taxon>Polyporaceae</taxon>
        <taxon>Trametes</taxon>
    </lineage>
</organism>
<dbReference type="Pfam" id="PF25534">
    <property type="entry name" value="DUF7918"/>
    <property type="match status" value="2"/>
</dbReference>
<dbReference type="Proteomes" id="UP000029665">
    <property type="component" value="Unassembled WGS sequence"/>
</dbReference>
<dbReference type="PANTHER" id="PTHR36223:SF1">
    <property type="entry name" value="TRANSCRIPTION ELONGATION FACTOR EAF N-TERMINAL DOMAIN-CONTAINING PROTEIN"/>
    <property type="match status" value="1"/>
</dbReference>
<dbReference type="STRING" id="5643.A0A060SQS5"/>
<feature type="compositionally biased region" description="Basic and acidic residues" evidence="1">
    <location>
        <begin position="246"/>
        <end position="259"/>
    </location>
</feature>
<comment type="caution">
    <text evidence="3">The sequence shown here is derived from an EMBL/GenBank/DDBJ whole genome shotgun (WGS) entry which is preliminary data.</text>
</comment>
<feature type="domain" description="DUF7918" evidence="2">
    <location>
        <begin position="152"/>
        <end position="187"/>
    </location>
</feature>
<protein>
    <recommendedName>
        <fullName evidence="2">DUF7918 domain-containing protein</fullName>
    </recommendedName>
</protein>
<feature type="region of interest" description="Disordered" evidence="1">
    <location>
        <begin position="201"/>
        <end position="279"/>
    </location>
</feature>
<evidence type="ECO:0000313" key="4">
    <source>
        <dbReference type="Proteomes" id="UP000029665"/>
    </source>
</evidence>
<dbReference type="PANTHER" id="PTHR36223">
    <property type="entry name" value="BETA-LACTAMASE-TYPE TRANSPEPTIDASE FOLD DOMAIN CONTAINING PROTEIN"/>
    <property type="match status" value="1"/>
</dbReference>
<feature type="domain" description="DUF7918" evidence="2">
    <location>
        <begin position="13"/>
        <end position="147"/>
    </location>
</feature>
<name>A0A060SQS5_PYCCI</name>
<dbReference type="OMA" id="PLYPHEG"/>
<dbReference type="AlphaFoldDB" id="A0A060SQS5"/>
<dbReference type="EMBL" id="CCBP010000187">
    <property type="protein sequence ID" value="CDO74584.1"/>
    <property type="molecule type" value="Genomic_DNA"/>
</dbReference>
<evidence type="ECO:0000256" key="1">
    <source>
        <dbReference type="SAM" id="MobiDB-lite"/>
    </source>
</evidence>
<gene>
    <name evidence="3" type="ORF">BN946_scf184583.g11</name>
</gene>
<reference evidence="3" key="1">
    <citation type="submission" date="2014-01" db="EMBL/GenBank/DDBJ databases">
        <title>The genome of the white-rot fungus Pycnoporus cinnabarinus: a basidiomycete model with a versatile arsenal for lignocellulosic biomass breakdown.</title>
        <authorList>
            <person name="Levasseur A."/>
            <person name="Lomascolo A."/>
            <person name="Ruiz-Duenas F.J."/>
            <person name="Uzan E."/>
            <person name="Piumi F."/>
            <person name="Kues U."/>
            <person name="Ram A.F.J."/>
            <person name="Murat C."/>
            <person name="Haon M."/>
            <person name="Benoit I."/>
            <person name="Arfi Y."/>
            <person name="Chevret D."/>
            <person name="Drula E."/>
            <person name="Kwon M.J."/>
            <person name="Gouret P."/>
            <person name="Lesage-Meessen L."/>
            <person name="Lombard V."/>
            <person name="Mariette J."/>
            <person name="Noirot C."/>
            <person name="Park J."/>
            <person name="Patyshakuliyeva A."/>
            <person name="Wieneger R.A.B."/>
            <person name="Wosten H.A.B."/>
            <person name="Martin F."/>
            <person name="Coutinho P.M."/>
            <person name="de Vries R."/>
            <person name="Martinez A.T."/>
            <person name="Klopp C."/>
            <person name="Pontarotti P."/>
            <person name="Henrissat B."/>
            <person name="Record E."/>
        </authorList>
    </citation>
    <scope>NUCLEOTIDE SEQUENCE [LARGE SCALE GENOMIC DNA]</scope>
    <source>
        <strain evidence="3">BRFM137</strain>
    </source>
</reference>
<evidence type="ECO:0000259" key="2">
    <source>
        <dbReference type="Pfam" id="PF25534"/>
    </source>
</evidence>
<proteinExistence type="predicted"/>
<evidence type="ECO:0000313" key="3">
    <source>
        <dbReference type="EMBL" id="CDO74584.1"/>
    </source>
</evidence>
<dbReference type="HOGENOM" id="CLU_060356_3_1_1"/>